<dbReference type="Pfam" id="PF02771">
    <property type="entry name" value="Acyl-CoA_dh_N"/>
    <property type="match status" value="1"/>
</dbReference>
<evidence type="ECO:0000256" key="1">
    <source>
        <dbReference type="ARBA" id="ARBA00001974"/>
    </source>
</evidence>
<evidence type="ECO:0000256" key="6">
    <source>
        <dbReference type="RuleBase" id="RU362125"/>
    </source>
</evidence>
<dbReference type="OrthoDB" id="5179760at2"/>
<keyword evidence="3 6" id="KW-0285">Flavoprotein</keyword>
<evidence type="ECO:0000256" key="5">
    <source>
        <dbReference type="ARBA" id="ARBA00023002"/>
    </source>
</evidence>
<evidence type="ECO:0000256" key="2">
    <source>
        <dbReference type="ARBA" id="ARBA00009347"/>
    </source>
</evidence>
<dbReference type="GO" id="GO:0016627">
    <property type="term" value="F:oxidoreductase activity, acting on the CH-CH group of donors"/>
    <property type="evidence" value="ECO:0007669"/>
    <property type="project" value="InterPro"/>
</dbReference>
<dbReference type="SUPFAM" id="SSF56645">
    <property type="entry name" value="Acyl-CoA dehydrogenase NM domain-like"/>
    <property type="match status" value="1"/>
</dbReference>
<protein>
    <submittedName>
        <fullName evidence="7">Acyl-CoA dehydrogenase</fullName>
    </submittedName>
</protein>
<accession>A0A2G8B4R6</accession>
<keyword evidence="4 6" id="KW-0274">FAD</keyword>
<organism evidence="7 8">
    <name type="scientific">Mycobacterium heckeshornense</name>
    <dbReference type="NCBI Taxonomy" id="110505"/>
    <lineage>
        <taxon>Bacteria</taxon>
        <taxon>Bacillati</taxon>
        <taxon>Actinomycetota</taxon>
        <taxon>Actinomycetes</taxon>
        <taxon>Mycobacteriales</taxon>
        <taxon>Mycobacteriaceae</taxon>
        <taxon>Mycobacterium</taxon>
    </lineage>
</organism>
<dbReference type="InterPro" id="IPR006091">
    <property type="entry name" value="Acyl-CoA_Oxase/DH_mid-dom"/>
</dbReference>
<dbReference type="AlphaFoldDB" id="A0A2G8B4R6"/>
<evidence type="ECO:0000313" key="8">
    <source>
        <dbReference type="Proteomes" id="UP000595446"/>
    </source>
</evidence>
<keyword evidence="5 6" id="KW-0560">Oxidoreductase</keyword>
<dbReference type="Pfam" id="PF02770">
    <property type="entry name" value="Acyl-CoA_dh_M"/>
    <property type="match status" value="1"/>
</dbReference>
<comment type="similarity">
    <text evidence="2 6">Belongs to the acyl-CoA dehydrogenase family.</text>
</comment>
<dbReference type="InterPro" id="IPR009100">
    <property type="entry name" value="AcylCoA_DH/oxidase_NM_dom_sf"/>
</dbReference>
<dbReference type="FunFam" id="2.40.110.10:FF:000011">
    <property type="entry name" value="Acyl-CoA dehydrogenase FadE34"/>
    <property type="match status" value="1"/>
</dbReference>
<dbReference type="RefSeq" id="WP_048889828.1">
    <property type="nucleotide sequence ID" value="NZ_AP024237.1"/>
</dbReference>
<evidence type="ECO:0000256" key="3">
    <source>
        <dbReference type="ARBA" id="ARBA00022630"/>
    </source>
</evidence>
<dbReference type="GO" id="GO:0005886">
    <property type="term" value="C:plasma membrane"/>
    <property type="evidence" value="ECO:0007669"/>
    <property type="project" value="TreeGrafter"/>
</dbReference>
<dbReference type="InterPro" id="IPR009075">
    <property type="entry name" value="AcylCo_DH/oxidase_C"/>
</dbReference>
<name>A0A2G8B4R6_9MYCO</name>
<sequence length="390" mass="43390">MDLDFTDDQLEFRDQVRTWLDENKPVEPRPRDHAGIREYDLAWQRTQWEGGWAGITWPTEYGGKGLTLLQQLIWYEEYAARGFPGIDACFVGLSHAGPTLIIRGTEKQKSFHLPKILRGEVVWCQGFSEPDAGSDLAALRTKAVIDGDELVVNGQKVWTSFATVADYQELLVRTDNTQGKHRGITWVICDMSSPGIEVRPIETIEGGAEFCEVFYDNVRIPLSNVVGEVDNGWSVAMATLSFERGTAFTANQVRLAKTVEDLIDYARDHVGPDGRRPAIADDEIARRLARARASVASLRALTYSNICLAMQTETPGPKGSMVKLLYADLTKEIGKLALDILGPGALRASSRWDDDGWVGYYYWSFSQSIGGGTSEIQRNILGERVLGLPR</sequence>
<dbReference type="SUPFAM" id="SSF47203">
    <property type="entry name" value="Acyl-CoA dehydrogenase C-terminal domain-like"/>
    <property type="match status" value="1"/>
</dbReference>
<dbReference type="Pfam" id="PF00441">
    <property type="entry name" value="Acyl-CoA_dh_1"/>
    <property type="match status" value="1"/>
</dbReference>
<dbReference type="GO" id="GO:0050660">
    <property type="term" value="F:flavin adenine dinucleotide binding"/>
    <property type="evidence" value="ECO:0007669"/>
    <property type="project" value="InterPro"/>
</dbReference>
<comment type="cofactor">
    <cofactor evidence="1 6">
        <name>FAD</name>
        <dbReference type="ChEBI" id="CHEBI:57692"/>
    </cofactor>
</comment>
<reference evidence="7 8" key="1">
    <citation type="submission" date="2020-12" db="EMBL/GenBank/DDBJ databases">
        <title>Complete genome sequence of Mycobacterium heckeshornense JCM 15655T, closely related to a pathogenic non-tuberculous mycobacterial species Mycobacterium xenopi.</title>
        <authorList>
            <person name="Yoshida M."/>
            <person name="Fukano H."/>
            <person name="Asakura T."/>
            <person name="Suzuki M."/>
            <person name="Hoshino Y."/>
        </authorList>
    </citation>
    <scope>NUCLEOTIDE SEQUENCE [LARGE SCALE GENOMIC DNA]</scope>
    <source>
        <strain evidence="7 8">JCM 15655</strain>
    </source>
</reference>
<dbReference type="PANTHER" id="PTHR43292">
    <property type="entry name" value="ACYL-COA DEHYDROGENASE"/>
    <property type="match status" value="1"/>
</dbReference>
<dbReference type="Gene3D" id="1.20.140.10">
    <property type="entry name" value="Butyryl-CoA Dehydrogenase, subunit A, domain 3"/>
    <property type="match status" value="1"/>
</dbReference>
<dbReference type="InterPro" id="IPR013786">
    <property type="entry name" value="AcylCoA_DH/ox_N"/>
</dbReference>
<evidence type="ECO:0000313" key="7">
    <source>
        <dbReference type="EMBL" id="BCO34306.1"/>
    </source>
</evidence>
<dbReference type="Proteomes" id="UP000595446">
    <property type="component" value="Chromosome"/>
</dbReference>
<proteinExistence type="inferred from homology"/>
<dbReference type="InterPro" id="IPR052161">
    <property type="entry name" value="Mycobact_Acyl-CoA_DH"/>
</dbReference>
<gene>
    <name evidence="7" type="ORF">MHEC_07390</name>
</gene>
<dbReference type="Gene3D" id="1.10.540.10">
    <property type="entry name" value="Acyl-CoA dehydrogenase/oxidase, N-terminal domain"/>
    <property type="match status" value="1"/>
</dbReference>
<dbReference type="InterPro" id="IPR037069">
    <property type="entry name" value="AcylCoA_DH/ox_N_sf"/>
</dbReference>
<evidence type="ECO:0000256" key="4">
    <source>
        <dbReference type="ARBA" id="ARBA00022827"/>
    </source>
</evidence>
<dbReference type="InterPro" id="IPR046373">
    <property type="entry name" value="Acyl-CoA_Oxase/DH_mid-dom_sf"/>
</dbReference>
<dbReference type="EMBL" id="AP024237">
    <property type="protein sequence ID" value="BCO34306.1"/>
    <property type="molecule type" value="Genomic_DNA"/>
</dbReference>
<dbReference type="STRING" id="110505.ACT16_02360"/>
<keyword evidence="8" id="KW-1185">Reference proteome</keyword>
<dbReference type="PANTHER" id="PTHR43292:SF3">
    <property type="entry name" value="ACYL-COA DEHYDROGENASE FADE29"/>
    <property type="match status" value="1"/>
</dbReference>
<dbReference type="Gene3D" id="2.40.110.10">
    <property type="entry name" value="Butyryl-CoA Dehydrogenase, subunit A, domain 2"/>
    <property type="match status" value="1"/>
</dbReference>
<dbReference type="InterPro" id="IPR036250">
    <property type="entry name" value="AcylCo_DH-like_C"/>
</dbReference>